<dbReference type="SUPFAM" id="SSF56349">
    <property type="entry name" value="DNA breaking-rejoining enzymes"/>
    <property type="match status" value="1"/>
</dbReference>
<accession>E3HBE0</accession>
<evidence type="ECO:0000256" key="4">
    <source>
        <dbReference type="PROSITE-ProRule" id="PRU01248"/>
    </source>
</evidence>
<dbReference type="InterPro" id="IPR011010">
    <property type="entry name" value="DNA_brk_join_enz"/>
</dbReference>
<geneLocation type="plasmid" evidence="7 8">
    <name>pILYOP01</name>
</geneLocation>
<dbReference type="RefSeq" id="WP_013388417.1">
    <property type="nucleotide sequence ID" value="NC_014633.1"/>
</dbReference>
<keyword evidence="7" id="KW-0614">Plasmid</keyword>
<keyword evidence="8" id="KW-1185">Reference proteome</keyword>
<protein>
    <submittedName>
        <fullName evidence="7">Integrase family protein</fullName>
    </submittedName>
</protein>
<evidence type="ECO:0000313" key="8">
    <source>
        <dbReference type="Proteomes" id="UP000006875"/>
    </source>
</evidence>
<dbReference type="GO" id="GO:0006310">
    <property type="term" value="P:DNA recombination"/>
    <property type="evidence" value="ECO:0007669"/>
    <property type="project" value="UniProtKB-KW"/>
</dbReference>
<proteinExistence type="inferred from homology"/>
<feature type="domain" description="Core-binding (CB)" evidence="6">
    <location>
        <begin position="13"/>
        <end position="109"/>
    </location>
</feature>
<dbReference type="HOGENOM" id="CLU_862652_0_0_0"/>
<dbReference type="PANTHER" id="PTHR30349">
    <property type="entry name" value="PHAGE INTEGRASE-RELATED"/>
    <property type="match status" value="1"/>
</dbReference>
<evidence type="ECO:0000256" key="1">
    <source>
        <dbReference type="ARBA" id="ARBA00008857"/>
    </source>
</evidence>
<comment type="similarity">
    <text evidence="1">Belongs to the 'phage' integrase family.</text>
</comment>
<reference evidence="7 8" key="1">
    <citation type="journal article" date="2010" name="Stand. Genomic Sci.">
        <title>Complete genome sequence of Ilyobacter polytropus type strain (CuHbu1).</title>
        <authorList>
            <person name="Sikorski J."/>
            <person name="Chertkov O."/>
            <person name="Lapidus A."/>
            <person name="Nolan M."/>
            <person name="Lucas S."/>
            <person name="Del Rio T.G."/>
            <person name="Tice H."/>
            <person name="Cheng J.F."/>
            <person name="Tapia R."/>
            <person name="Han C."/>
            <person name="Goodwin L."/>
            <person name="Pitluck S."/>
            <person name="Liolios K."/>
            <person name="Ivanova N."/>
            <person name="Mavromatis K."/>
            <person name="Mikhailova N."/>
            <person name="Pati A."/>
            <person name="Chen A."/>
            <person name="Palaniappan K."/>
            <person name="Land M."/>
            <person name="Hauser L."/>
            <person name="Chang Y.J."/>
            <person name="Jeffries C.D."/>
            <person name="Brambilla E."/>
            <person name="Yasawong M."/>
            <person name="Rohde M."/>
            <person name="Pukall R."/>
            <person name="Spring S."/>
            <person name="Goker M."/>
            <person name="Woyke T."/>
            <person name="Bristow J."/>
            <person name="Eisen J.A."/>
            <person name="Markowitz V."/>
            <person name="Hugenholtz P."/>
            <person name="Kyrpides N.C."/>
            <person name="Klenk H.P."/>
        </authorList>
    </citation>
    <scope>NUCLEOTIDE SEQUENCE [LARGE SCALE GENOMIC DNA]</scope>
    <source>
        <strain evidence="8">ATCC 51220 / DSM 2926 / LMG 16218 / CuHBu1</strain>
        <plasmid evidence="8">pILYOP01</plasmid>
    </source>
</reference>
<dbReference type="Proteomes" id="UP000006875">
    <property type="component" value="Plasmid pILYOP01"/>
</dbReference>
<dbReference type="InterPro" id="IPR013762">
    <property type="entry name" value="Integrase-like_cat_sf"/>
</dbReference>
<organism evidence="7 8">
    <name type="scientific">Ilyobacter polytropus (strain ATCC 51220 / DSM 2926 / LMG 16218 / CuHBu1)</name>
    <dbReference type="NCBI Taxonomy" id="572544"/>
    <lineage>
        <taxon>Bacteria</taxon>
        <taxon>Fusobacteriati</taxon>
        <taxon>Fusobacteriota</taxon>
        <taxon>Fusobacteriia</taxon>
        <taxon>Fusobacteriales</taxon>
        <taxon>Fusobacteriaceae</taxon>
        <taxon>Ilyobacter</taxon>
    </lineage>
</organism>
<dbReference type="Pfam" id="PF00589">
    <property type="entry name" value="Phage_integrase"/>
    <property type="match status" value="1"/>
</dbReference>
<dbReference type="KEGG" id="ipo:Ilyop_1984"/>
<evidence type="ECO:0000259" key="5">
    <source>
        <dbReference type="PROSITE" id="PS51898"/>
    </source>
</evidence>
<dbReference type="InterPro" id="IPR050090">
    <property type="entry name" value="Tyrosine_recombinase_XerCD"/>
</dbReference>
<dbReference type="Gene3D" id="1.10.443.10">
    <property type="entry name" value="Intergrase catalytic core"/>
    <property type="match status" value="1"/>
</dbReference>
<name>E3HBE0_ILYPC</name>
<dbReference type="InterPro" id="IPR044068">
    <property type="entry name" value="CB"/>
</dbReference>
<feature type="domain" description="Tyr recombinase" evidence="5">
    <location>
        <begin position="135"/>
        <end position="322"/>
    </location>
</feature>
<dbReference type="GO" id="GO:0003677">
    <property type="term" value="F:DNA binding"/>
    <property type="evidence" value="ECO:0007669"/>
    <property type="project" value="UniProtKB-UniRule"/>
</dbReference>
<keyword evidence="3" id="KW-0233">DNA recombination</keyword>
<evidence type="ECO:0000313" key="7">
    <source>
        <dbReference type="EMBL" id="ADO83755.1"/>
    </source>
</evidence>
<dbReference type="PANTHER" id="PTHR30349:SF41">
    <property type="entry name" value="INTEGRASE_RECOMBINASE PROTEIN MJ0367-RELATED"/>
    <property type="match status" value="1"/>
</dbReference>
<dbReference type="InterPro" id="IPR002104">
    <property type="entry name" value="Integrase_catalytic"/>
</dbReference>
<dbReference type="PROSITE" id="PS51900">
    <property type="entry name" value="CB"/>
    <property type="match status" value="1"/>
</dbReference>
<dbReference type="GO" id="GO:0015074">
    <property type="term" value="P:DNA integration"/>
    <property type="evidence" value="ECO:0007669"/>
    <property type="project" value="InterPro"/>
</dbReference>
<evidence type="ECO:0000256" key="2">
    <source>
        <dbReference type="ARBA" id="ARBA00023125"/>
    </source>
</evidence>
<keyword evidence="2 4" id="KW-0238">DNA-binding</keyword>
<sequence>MAYRYLTDENLKNLSKENIKLYDKYLKSSIIKNKDTKETTYKTYKNSFYHFLVYLENEWDNIGLYSKEFMEDSVDIIEGFISWSQDKGVNKKAVNNKVVAISSFYIWSVKRGLIDTHPFLHKLDRVKGAKEEKIRKSYFLTMEQIIEIRVAMRYKTNEFDIQDRLLWEIFLDSGNRIGAISKLPLSRLNIEEGVFEDVREKHGKIVDVIFYEKAKSLIKEWLEVRKELDGQEIDSLFITKYRGQWNVMSSHTIGDRIRKMGRLIGITDLYPHSLRKTSINLVKKLTGSIEEASEFAGHSGLTVTKDHYIEPISKKKQKARIKQLREEKGWN</sequence>
<gene>
    <name evidence="7" type="ordered locus">Ilyop_1984</name>
</gene>
<evidence type="ECO:0000259" key="6">
    <source>
        <dbReference type="PROSITE" id="PS51900"/>
    </source>
</evidence>
<dbReference type="OrthoDB" id="9803188at2"/>
<dbReference type="AlphaFoldDB" id="E3HBE0"/>
<dbReference type="PROSITE" id="PS51898">
    <property type="entry name" value="TYR_RECOMBINASE"/>
    <property type="match status" value="1"/>
</dbReference>
<dbReference type="CDD" id="cd00397">
    <property type="entry name" value="DNA_BRE_C"/>
    <property type="match status" value="1"/>
</dbReference>
<dbReference type="Gene3D" id="1.10.150.130">
    <property type="match status" value="1"/>
</dbReference>
<evidence type="ECO:0000256" key="3">
    <source>
        <dbReference type="ARBA" id="ARBA00023172"/>
    </source>
</evidence>
<dbReference type="EMBL" id="CP002282">
    <property type="protein sequence ID" value="ADO83755.1"/>
    <property type="molecule type" value="Genomic_DNA"/>
</dbReference>
<dbReference type="InterPro" id="IPR010998">
    <property type="entry name" value="Integrase_recombinase_N"/>
</dbReference>